<dbReference type="Gene3D" id="2.60.40.1180">
    <property type="entry name" value="Golgi alpha-mannosidase II"/>
    <property type="match status" value="1"/>
</dbReference>
<comment type="caution">
    <text evidence="4">The sequence shown here is derived from an EMBL/GenBank/DDBJ whole genome shotgun (WGS) entry which is preliminary data.</text>
</comment>
<dbReference type="CDD" id="cd11338">
    <property type="entry name" value="AmyAc_CMD"/>
    <property type="match status" value="1"/>
</dbReference>
<dbReference type="Gene3D" id="3.20.20.80">
    <property type="entry name" value="Glycosidases"/>
    <property type="match status" value="1"/>
</dbReference>
<dbReference type="InterPro" id="IPR013780">
    <property type="entry name" value="Glyco_hydro_b"/>
</dbReference>
<dbReference type="InterPro" id="IPR004185">
    <property type="entry name" value="Glyco_hydro_13_lg-like_dom"/>
</dbReference>
<dbReference type="SUPFAM" id="SSF81296">
    <property type="entry name" value="E set domains"/>
    <property type="match status" value="1"/>
</dbReference>
<name>A0ABV8CIQ2_9GAMM</name>
<sequence>MSVKFGVSLQAWHQPVSPFITLTAKGPLITLWLLARDWPEQVLLRTEPDNEERLVSMTLAAEWGERRLYQAHLPLHHTSPRQRYAFKLLWPQQQYWLSPLGLSRTPPERLRQYLLEVPDSHPNWVPDQVFYQIFPDRFAPGQGEHLVRDAEYQHHARRRRVSRRQWEQPLESVAASSTFYGGDLDAIRGKLDYLQGLGVTALYLNPIFTAPSVHKYDTSDYYHVDPHLGGDEALIRLRQASRERGMRLVLDGVFNHTGDSHPWFDRYAQAGIPGAAQSEDSPYRHWYSFQGEQAIGWLGHADLPKLNYACAEVCNQIYRHPNSVVRYWLREPYAIDGWRLDVVHMLGEDGSAKNNLQHLAGIRQAAREENPHAYLLGEHFGDAREWLQAGVEDGAMNYMGFNLPVRAFLAQQDVAYQPIHLDSAECAAWLEQYRAGLSHTTQLCQFNQLDSHDTARLFTLLHESVPHMKLALGWLFSWIGVPCLFYGDEIGLPGANDPFCRAPFPWEQTRWQGELLAHTQQLARIRHDSAALRRGALQLLHAEGESLIFLRLLEQERVLVAIQRTGSSQLRLDSPLLACREWQRLIGHGELSAAGSELTLALPDCSLTLFRGFSD</sequence>
<dbReference type="InterPro" id="IPR014756">
    <property type="entry name" value="Ig_E-set"/>
</dbReference>
<dbReference type="CDD" id="cd02857">
    <property type="entry name" value="E_set_CDase_PDE_N"/>
    <property type="match status" value="1"/>
</dbReference>
<feature type="domain" description="Glycosyl hydrolase family 13 catalytic" evidence="3">
    <location>
        <begin position="132"/>
        <end position="526"/>
    </location>
</feature>
<dbReference type="EC" id="3.2.1.20" evidence="4"/>
<dbReference type="SMART" id="SM00642">
    <property type="entry name" value="Aamy"/>
    <property type="match status" value="1"/>
</dbReference>
<dbReference type="GO" id="GO:0004558">
    <property type="term" value="F:alpha-1,4-glucosidase activity"/>
    <property type="evidence" value="ECO:0007669"/>
    <property type="project" value="UniProtKB-EC"/>
</dbReference>
<gene>
    <name evidence="4" type="primary">malZ</name>
    <name evidence="4" type="ORF">ACFOSS_00710</name>
</gene>
<evidence type="ECO:0000256" key="1">
    <source>
        <dbReference type="ARBA" id="ARBA00022801"/>
    </source>
</evidence>
<dbReference type="SUPFAM" id="SSF51011">
    <property type="entry name" value="Glycosyl hydrolase domain"/>
    <property type="match status" value="1"/>
</dbReference>
<dbReference type="Pfam" id="PF00128">
    <property type="entry name" value="Alpha-amylase"/>
    <property type="match status" value="1"/>
</dbReference>
<dbReference type="PANTHER" id="PTHR10357">
    <property type="entry name" value="ALPHA-AMYLASE FAMILY MEMBER"/>
    <property type="match status" value="1"/>
</dbReference>
<dbReference type="InterPro" id="IPR017853">
    <property type="entry name" value="GH"/>
</dbReference>
<protein>
    <submittedName>
        <fullName evidence="4">Maltodextrin glucosidase</fullName>
        <ecNumber evidence="4">3.2.1.20</ecNumber>
    </submittedName>
</protein>
<dbReference type="RefSeq" id="WP_377149888.1">
    <property type="nucleotide sequence ID" value="NZ_JBHSAF010000001.1"/>
</dbReference>
<reference evidence="5" key="1">
    <citation type="journal article" date="2019" name="Int. J. Syst. Evol. Microbiol.">
        <title>The Global Catalogue of Microorganisms (GCM) 10K type strain sequencing project: providing services to taxonomists for standard genome sequencing and annotation.</title>
        <authorList>
            <consortium name="The Broad Institute Genomics Platform"/>
            <consortium name="The Broad Institute Genome Sequencing Center for Infectious Disease"/>
            <person name="Wu L."/>
            <person name="Ma J."/>
        </authorList>
    </citation>
    <scope>NUCLEOTIDE SEQUENCE [LARGE SCALE GENOMIC DNA]</scope>
    <source>
        <strain evidence="5">CCUG 54939</strain>
    </source>
</reference>
<dbReference type="SUPFAM" id="SSF51445">
    <property type="entry name" value="(Trans)glycosidases"/>
    <property type="match status" value="1"/>
</dbReference>
<dbReference type="InterPro" id="IPR017069">
    <property type="entry name" value="MalZ"/>
</dbReference>
<dbReference type="Proteomes" id="UP001595692">
    <property type="component" value="Unassembled WGS sequence"/>
</dbReference>
<dbReference type="InterPro" id="IPR006047">
    <property type="entry name" value="GH13_cat_dom"/>
</dbReference>
<organism evidence="4 5">
    <name type="scientific">Pseudaeromonas sharmana</name>
    <dbReference type="NCBI Taxonomy" id="328412"/>
    <lineage>
        <taxon>Bacteria</taxon>
        <taxon>Pseudomonadati</taxon>
        <taxon>Pseudomonadota</taxon>
        <taxon>Gammaproteobacteria</taxon>
        <taxon>Aeromonadales</taxon>
        <taxon>Aeromonadaceae</taxon>
        <taxon>Pseudaeromonas</taxon>
    </lineage>
</organism>
<dbReference type="NCBIfam" id="NF008051">
    <property type="entry name" value="PRK10785.1"/>
    <property type="match status" value="1"/>
</dbReference>
<keyword evidence="1 4" id="KW-0378">Hydrolase</keyword>
<dbReference type="EMBL" id="JBHSAF010000001">
    <property type="protein sequence ID" value="MFC3911988.1"/>
    <property type="molecule type" value="Genomic_DNA"/>
</dbReference>
<dbReference type="PIRSF" id="PIRSF036918">
    <property type="entry name" value="Maltodextrin_glucosidase"/>
    <property type="match status" value="1"/>
</dbReference>
<dbReference type="PANTHER" id="PTHR10357:SF210">
    <property type="entry name" value="MALTODEXTRIN GLUCOSIDASE"/>
    <property type="match status" value="1"/>
</dbReference>
<evidence type="ECO:0000313" key="4">
    <source>
        <dbReference type="EMBL" id="MFC3911988.1"/>
    </source>
</evidence>
<accession>A0ABV8CIQ2</accession>
<evidence type="ECO:0000313" key="5">
    <source>
        <dbReference type="Proteomes" id="UP001595692"/>
    </source>
</evidence>
<keyword evidence="2 4" id="KW-0326">Glycosidase</keyword>
<evidence type="ECO:0000256" key="2">
    <source>
        <dbReference type="ARBA" id="ARBA00023295"/>
    </source>
</evidence>
<evidence type="ECO:0000259" key="3">
    <source>
        <dbReference type="SMART" id="SM00642"/>
    </source>
</evidence>
<keyword evidence="5" id="KW-1185">Reference proteome</keyword>
<proteinExistence type="predicted"/>